<protein>
    <submittedName>
        <fullName evidence="1">Uncharacterized protein</fullName>
    </submittedName>
</protein>
<name>A0ABS9PC13_9GAMM</name>
<dbReference type="Proteomes" id="UP000814385">
    <property type="component" value="Unassembled WGS sequence"/>
</dbReference>
<accession>A0ABS9PC13</accession>
<sequence length="87" mass="9382">MTEPTNVRAMAGKSPQLLVTQVEAALVAASEQIGGIAEMAHWAVAGLAVRVERRGKAVSELTVGELLAMLDDQRQRHHRVFGGEPHE</sequence>
<dbReference type="RefSeq" id="WP_238978441.1">
    <property type="nucleotide sequence ID" value="NZ_JABFUC010000014.1"/>
</dbReference>
<keyword evidence="2" id="KW-1185">Reference proteome</keyword>
<organism evidence="1 2">
    <name type="scientific">Billgrantia campisalis</name>
    <dbReference type="NCBI Taxonomy" id="74661"/>
    <lineage>
        <taxon>Bacteria</taxon>
        <taxon>Pseudomonadati</taxon>
        <taxon>Pseudomonadota</taxon>
        <taxon>Gammaproteobacteria</taxon>
        <taxon>Oceanospirillales</taxon>
        <taxon>Halomonadaceae</taxon>
        <taxon>Billgrantia</taxon>
    </lineage>
</organism>
<evidence type="ECO:0000313" key="1">
    <source>
        <dbReference type="EMBL" id="MCG6659296.1"/>
    </source>
</evidence>
<dbReference type="EMBL" id="JABFUC010000014">
    <property type="protein sequence ID" value="MCG6659296.1"/>
    <property type="molecule type" value="Genomic_DNA"/>
</dbReference>
<gene>
    <name evidence="1" type="ORF">HOP52_16175</name>
</gene>
<reference evidence="1 2" key="1">
    <citation type="submission" date="2020-05" db="EMBL/GenBank/DDBJ databases">
        <title>Comparative genomic analysis of denitrifying bacteria from Halomonas genus.</title>
        <authorList>
            <person name="Wang L."/>
            <person name="Shao Z."/>
        </authorList>
    </citation>
    <scope>NUCLEOTIDE SEQUENCE [LARGE SCALE GENOMIC DNA]</scope>
    <source>
        <strain evidence="1 2">A4</strain>
    </source>
</reference>
<evidence type="ECO:0000313" key="2">
    <source>
        <dbReference type="Proteomes" id="UP000814385"/>
    </source>
</evidence>
<proteinExistence type="predicted"/>
<comment type="caution">
    <text evidence="1">The sequence shown here is derived from an EMBL/GenBank/DDBJ whole genome shotgun (WGS) entry which is preliminary data.</text>
</comment>